<proteinExistence type="predicted"/>
<reference evidence="2 3" key="1">
    <citation type="submission" date="2018-09" db="EMBL/GenBank/DDBJ databases">
        <title>YIM 75000 draft genome.</title>
        <authorList>
            <person name="Tang S."/>
            <person name="Feng Y."/>
        </authorList>
    </citation>
    <scope>NUCLEOTIDE SEQUENCE [LARGE SCALE GENOMIC DNA]</scope>
    <source>
        <strain evidence="2 3">YIM 75000</strain>
    </source>
</reference>
<protein>
    <submittedName>
        <fullName evidence="2">Uncharacterized protein</fullName>
    </submittedName>
</protein>
<gene>
    <name evidence="2" type="ORF">D5H78_16905</name>
</gene>
<evidence type="ECO:0000313" key="3">
    <source>
        <dbReference type="Proteomes" id="UP000265614"/>
    </source>
</evidence>
<dbReference type="OrthoDB" id="3825591at2"/>
<sequence length="174" mass="18424">MGTYTSAVAATPRFLGVVADRFPVQGAFAVASQGLAVCATAHEHGTRDPGAWVPLLGRVLFDRDLPAGGAPAGLPAGSAREEAEAGAREMGEETGVARRGPLRRTAGMLWRLGRTLWGLQSLFDDRPRGKWRYRALGKLPVVGVLGGFLDEKEALRRASAETGELLAAGYAGRR</sequence>
<feature type="compositionally biased region" description="Basic and acidic residues" evidence="1">
    <location>
        <begin position="79"/>
        <end position="91"/>
    </location>
</feature>
<accession>A0A3A3YZJ9</accession>
<feature type="region of interest" description="Disordered" evidence="1">
    <location>
        <begin position="71"/>
        <end position="94"/>
    </location>
</feature>
<dbReference type="EMBL" id="QZEZ01000009">
    <property type="protein sequence ID" value="RJK93490.1"/>
    <property type="molecule type" value="Genomic_DNA"/>
</dbReference>
<organism evidence="2 3">
    <name type="scientific">Vallicoccus soli</name>
    <dbReference type="NCBI Taxonomy" id="2339232"/>
    <lineage>
        <taxon>Bacteria</taxon>
        <taxon>Bacillati</taxon>
        <taxon>Actinomycetota</taxon>
        <taxon>Actinomycetes</taxon>
        <taxon>Motilibacterales</taxon>
        <taxon>Vallicoccaceae</taxon>
        <taxon>Vallicoccus</taxon>
    </lineage>
</organism>
<evidence type="ECO:0000256" key="1">
    <source>
        <dbReference type="SAM" id="MobiDB-lite"/>
    </source>
</evidence>
<comment type="caution">
    <text evidence="2">The sequence shown here is derived from an EMBL/GenBank/DDBJ whole genome shotgun (WGS) entry which is preliminary data.</text>
</comment>
<name>A0A3A3YZJ9_9ACTN</name>
<evidence type="ECO:0000313" key="2">
    <source>
        <dbReference type="EMBL" id="RJK93490.1"/>
    </source>
</evidence>
<keyword evidence="3" id="KW-1185">Reference proteome</keyword>
<dbReference type="Proteomes" id="UP000265614">
    <property type="component" value="Unassembled WGS sequence"/>
</dbReference>
<dbReference type="AlphaFoldDB" id="A0A3A3YZJ9"/>